<evidence type="ECO:0000256" key="1">
    <source>
        <dbReference type="ARBA" id="ARBA00004418"/>
    </source>
</evidence>
<evidence type="ECO:0000256" key="5">
    <source>
        <dbReference type="ARBA" id="ARBA00022764"/>
    </source>
</evidence>
<feature type="binding site" description="covalent" evidence="8">
    <location>
        <position position="71"/>
    </location>
    <ligand>
        <name>heme c</name>
        <dbReference type="ChEBI" id="CHEBI:61717"/>
        <label>1</label>
    </ligand>
</feature>
<evidence type="ECO:0000313" key="12">
    <source>
        <dbReference type="EMBL" id="ODB94441.1"/>
    </source>
</evidence>
<dbReference type="GO" id="GO:0009055">
    <property type="term" value="F:electron transfer activity"/>
    <property type="evidence" value="ECO:0007669"/>
    <property type="project" value="InterPro"/>
</dbReference>
<dbReference type="InterPro" id="IPR050597">
    <property type="entry name" value="Cytochrome_c_Oxidase_Subunit"/>
</dbReference>
<dbReference type="PANTHER" id="PTHR33751:SF9">
    <property type="entry name" value="CYTOCHROME C4"/>
    <property type="match status" value="1"/>
</dbReference>
<feature type="binding site" description="covalent" evidence="8">
    <location>
        <position position="160"/>
    </location>
    <ligand>
        <name>heme c</name>
        <dbReference type="ChEBI" id="CHEBI:61717"/>
        <label>2</label>
    </ligand>
</feature>
<feature type="binding site" description="covalent" evidence="8">
    <location>
        <position position="163"/>
    </location>
    <ligand>
        <name>heme c</name>
        <dbReference type="ChEBI" id="CHEBI:61717"/>
        <label>2</label>
    </ligand>
</feature>
<dbReference type="GO" id="GO:0020037">
    <property type="term" value="F:heme binding"/>
    <property type="evidence" value="ECO:0007669"/>
    <property type="project" value="InterPro"/>
</dbReference>
<dbReference type="EMBL" id="LVJZ01000004">
    <property type="protein sequence ID" value="ODB94441.1"/>
    <property type="molecule type" value="Genomic_DNA"/>
</dbReference>
<dbReference type="PIRSF" id="PIRSF000005">
    <property type="entry name" value="Cytochrome_c4"/>
    <property type="match status" value="1"/>
</dbReference>
<feature type="binding site" description="axial binding residue" evidence="9">
    <location>
        <position position="114"/>
    </location>
    <ligand>
        <name>heme c</name>
        <dbReference type="ChEBI" id="CHEBI:61717"/>
        <label>1</label>
    </ligand>
    <ligandPart>
        <name>Fe</name>
        <dbReference type="ChEBI" id="CHEBI:18248"/>
    </ligandPart>
</feature>
<keyword evidence="6" id="KW-0249">Electron transport</keyword>
<evidence type="ECO:0000256" key="8">
    <source>
        <dbReference type="PIRSR" id="PIRSR000005-1"/>
    </source>
</evidence>
<evidence type="ECO:0000256" key="6">
    <source>
        <dbReference type="ARBA" id="ARBA00022982"/>
    </source>
</evidence>
<evidence type="ECO:0000256" key="9">
    <source>
        <dbReference type="PIRSR" id="PIRSR000005-2"/>
    </source>
</evidence>
<dbReference type="AlphaFoldDB" id="A0A1E2UIS1"/>
<keyword evidence="4 9" id="KW-0479">Metal-binding</keyword>
<feature type="signal peptide" evidence="10">
    <location>
        <begin position="1"/>
        <end position="28"/>
    </location>
</feature>
<dbReference type="GO" id="GO:0005506">
    <property type="term" value="F:iron ion binding"/>
    <property type="evidence" value="ECO:0007669"/>
    <property type="project" value="InterPro"/>
</dbReference>
<dbReference type="GO" id="GO:0042597">
    <property type="term" value="C:periplasmic space"/>
    <property type="evidence" value="ECO:0007669"/>
    <property type="project" value="UniProtKB-SubCell"/>
</dbReference>
<keyword evidence="5" id="KW-0574">Periplasm</keyword>
<evidence type="ECO:0000313" key="13">
    <source>
        <dbReference type="Proteomes" id="UP000094849"/>
    </source>
</evidence>
<keyword evidence="7 9" id="KW-0408">Iron</keyword>
<organism evidence="12 13">
    <name type="scientific">Candidatus Thiodiazotropha endoloripes</name>
    <dbReference type="NCBI Taxonomy" id="1818881"/>
    <lineage>
        <taxon>Bacteria</taxon>
        <taxon>Pseudomonadati</taxon>
        <taxon>Pseudomonadota</taxon>
        <taxon>Gammaproteobacteria</taxon>
        <taxon>Chromatiales</taxon>
        <taxon>Sedimenticolaceae</taxon>
        <taxon>Candidatus Thiodiazotropha</taxon>
    </lineage>
</organism>
<dbReference type="Pfam" id="PF00034">
    <property type="entry name" value="Cytochrom_C"/>
    <property type="match status" value="1"/>
</dbReference>
<dbReference type="InterPro" id="IPR036909">
    <property type="entry name" value="Cyt_c-like_dom_sf"/>
</dbReference>
<keyword evidence="10" id="KW-0732">Signal</keyword>
<evidence type="ECO:0000256" key="10">
    <source>
        <dbReference type="SAM" id="SignalP"/>
    </source>
</evidence>
<feature type="binding site" description="axial binding residue" evidence="9">
    <location>
        <position position="75"/>
    </location>
    <ligand>
        <name>heme c</name>
        <dbReference type="ChEBI" id="CHEBI:61717"/>
        <label>1</label>
    </ligand>
    <ligandPart>
        <name>Fe</name>
        <dbReference type="ChEBI" id="CHEBI:18248"/>
    </ligandPart>
</feature>
<evidence type="ECO:0000256" key="3">
    <source>
        <dbReference type="ARBA" id="ARBA00022617"/>
    </source>
</evidence>
<reference evidence="12 13" key="1">
    <citation type="submission" date="2016-03" db="EMBL/GenBank/DDBJ databases">
        <title>Chemosynthetic sulphur-oxidizing symbionts of marine invertebrate animals are capable of nitrogen fixation.</title>
        <authorList>
            <person name="Petersen J.M."/>
            <person name="Kemper A."/>
            <person name="Gruber-Vodicka H."/>
            <person name="Cardini U."/>
            <person name="Geest Mvander."/>
            <person name="Kleiner M."/>
            <person name="Bulgheresi S."/>
            <person name="Fussmann M."/>
            <person name="Herbold C."/>
            <person name="Seah B.K.B."/>
            <person name="Antony C.Paul."/>
            <person name="Liu D."/>
            <person name="Belitz A."/>
            <person name="Weber M."/>
        </authorList>
    </citation>
    <scope>NUCLEOTIDE SEQUENCE [LARGE SCALE GENOMIC DNA]</scope>
    <source>
        <strain evidence="12">G_D</strain>
    </source>
</reference>
<dbReference type="Gene3D" id="1.10.760.10">
    <property type="entry name" value="Cytochrome c-like domain"/>
    <property type="match status" value="2"/>
</dbReference>
<keyword evidence="3 8" id="KW-0349">Heme</keyword>
<evidence type="ECO:0000259" key="11">
    <source>
        <dbReference type="PROSITE" id="PS51007"/>
    </source>
</evidence>
<dbReference type="OrthoDB" id="9773456at2"/>
<evidence type="ECO:0000256" key="4">
    <source>
        <dbReference type="ARBA" id="ARBA00022723"/>
    </source>
</evidence>
<feature type="domain" description="Cytochrome c" evidence="11">
    <location>
        <begin position="48"/>
        <end position="137"/>
    </location>
</feature>
<feature type="binding site" description="axial binding residue" evidence="9">
    <location>
        <position position="204"/>
    </location>
    <ligand>
        <name>heme c</name>
        <dbReference type="ChEBI" id="CHEBI:61717"/>
        <label>2</label>
    </ligand>
    <ligandPart>
        <name>Fe</name>
        <dbReference type="ChEBI" id="CHEBI:18248"/>
    </ligandPart>
</feature>
<dbReference type="SUPFAM" id="SSF46626">
    <property type="entry name" value="Cytochrome c"/>
    <property type="match status" value="2"/>
</dbReference>
<dbReference type="InterPro" id="IPR024167">
    <property type="entry name" value="Cytochrome_c4-like"/>
</dbReference>
<comment type="caution">
    <text evidence="12">The sequence shown here is derived from an EMBL/GenBank/DDBJ whole genome shotgun (WGS) entry which is preliminary data.</text>
</comment>
<evidence type="ECO:0000256" key="7">
    <source>
        <dbReference type="ARBA" id="ARBA00023004"/>
    </source>
</evidence>
<evidence type="ECO:0000256" key="2">
    <source>
        <dbReference type="ARBA" id="ARBA00022448"/>
    </source>
</evidence>
<comment type="subcellular location">
    <subcellularLocation>
        <location evidence="1">Periplasm</location>
    </subcellularLocation>
</comment>
<feature type="domain" description="Cytochrome c" evidence="11">
    <location>
        <begin position="147"/>
        <end position="227"/>
    </location>
</feature>
<dbReference type="STRING" id="1818881.A3196_18090"/>
<gene>
    <name evidence="12" type="ORF">A3196_18090</name>
</gene>
<feature type="binding site" description="axial binding residue" evidence="9">
    <location>
        <position position="164"/>
    </location>
    <ligand>
        <name>heme c</name>
        <dbReference type="ChEBI" id="CHEBI:61717"/>
        <label>2</label>
    </ligand>
    <ligandPart>
        <name>Fe</name>
        <dbReference type="ChEBI" id="CHEBI:18248"/>
    </ligandPart>
</feature>
<feature type="chain" id="PRO_5009118877" description="Cytochrome c domain-containing protein" evidence="10">
    <location>
        <begin position="29"/>
        <end position="227"/>
    </location>
</feature>
<dbReference type="PANTHER" id="PTHR33751">
    <property type="entry name" value="CBB3-TYPE CYTOCHROME C OXIDASE SUBUNIT FIXP"/>
    <property type="match status" value="1"/>
</dbReference>
<keyword evidence="13" id="KW-1185">Reference proteome</keyword>
<keyword evidence="2" id="KW-0813">Transport</keyword>
<sequence>MQAMSSYFKPLLSIPLLLLLLSAQPAVTAEVDADQAMQLRNMLEKRIAEIAGNEKLKKSMAKEGRNRTVLCNTCHGADGMATQPLTPNLAGQNPVYLVDQFQRFGDGRRNDYLMSNLAKTFTLEDKIKIAIYYAEMDMKLSGGGKPELMQEGQQIYKEVCVECHGENGRGQEGYARLAGQRYDYVVKMLKEFRDRTGKRTNVWMTGVAIRLNDQEMEAVATYLANLK</sequence>
<protein>
    <recommendedName>
        <fullName evidence="11">Cytochrome c domain-containing protein</fullName>
    </recommendedName>
</protein>
<dbReference type="PROSITE" id="PS51007">
    <property type="entry name" value="CYTC"/>
    <property type="match status" value="2"/>
</dbReference>
<dbReference type="Proteomes" id="UP000094849">
    <property type="component" value="Unassembled WGS sequence"/>
</dbReference>
<feature type="binding site" description="covalent" evidence="8">
    <location>
        <position position="74"/>
    </location>
    <ligand>
        <name>heme c</name>
        <dbReference type="ChEBI" id="CHEBI:61717"/>
        <label>1</label>
    </ligand>
</feature>
<comment type="PTM">
    <text evidence="8">Binds 2 heme c groups covalently per subunit.</text>
</comment>
<proteinExistence type="predicted"/>
<dbReference type="InterPro" id="IPR009056">
    <property type="entry name" value="Cyt_c-like_dom"/>
</dbReference>
<name>A0A1E2UIS1_9GAMM</name>
<accession>A0A1E2UIS1</accession>